<sequence length="209" mass="21310">MRSLPLTLAARLVPVAVLAAAGVAMTTTSDSDARPRQADASPKPSAPAPAPGDSTAPPRYPKAPARACAALPADTVKKLVPGGSAAGNELKTGDVSRRTGCSWHALDGYDYRWLDIAYDVAGTSPGGEKGPDSAEPLSGLGDRAWIAETLTTDDGQKMREAKVTVRRANATITVTYNGGDFDSHQAASAAAIREGAIGAAKKAVASLDG</sequence>
<evidence type="ECO:0000313" key="4">
    <source>
        <dbReference type="Proteomes" id="UP000634229"/>
    </source>
</evidence>
<evidence type="ECO:0000256" key="1">
    <source>
        <dbReference type="SAM" id="MobiDB-lite"/>
    </source>
</evidence>
<feature type="compositionally biased region" description="Low complexity" evidence="1">
    <location>
        <begin position="51"/>
        <end position="66"/>
    </location>
</feature>
<proteinExistence type="predicted"/>
<accession>A0ABS1NNE4</accession>
<evidence type="ECO:0000313" key="3">
    <source>
        <dbReference type="EMBL" id="MBL1101616.1"/>
    </source>
</evidence>
<organism evidence="3 4">
    <name type="scientific">Streptomyces coffeae</name>
    <dbReference type="NCBI Taxonomy" id="621382"/>
    <lineage>
        <taxon>Bacteria</taxon>
        <taxon>Bacillati</taxon>
        <taxon>Actinomycetota</taxon>
        <taxon>Actinomycetes</taxon>
        <taxon>Kitasatosporales</taxon>
        <taxon>Streptomycetaceae</taxon>
        <taxon>Streptomyces</taxon>
    </lineage>
</organism>
<evidence type="ECO:0000256" key="2">
    <source>
        <dbReference type="SAM" id="SignalP"/>
    </source>
</evidence>
<evidence type="ECO:0008006" key="5">
    <source>
        <dbReference type="Google" id="ProtNLM"/>
    </source>
</evidence>
<keyword evidence="2" id="KW-0732">Signal</keyword>
<feature type="chain" id="PRO_5046620520" description="DUF3558 domain-containing protein" evidence="2">
    <location>
        <begin position="20"/>
        <end position="209"/>
    </location>
</feature>
<feature type="region of interest" description="Disordered" evidence="1">
    <location>
        <begin position="26"/>
        <end position="66"/>
    </location>
</feature>
<dbReference type="EMBL" id="JAERRF010000030">
    <property type="protein sequence ID" value="MBL1101616.1"/>
    <property type="molecule type" value="Genomic_DNA"/>
</dbReference>
<dbReference type="Proteomes" id="UP000634229">
    <property type="component" value="Unassembled WGS sequence"/>
</dbReference>
<keyword evidence="4" id="KW-1185">Reference proteome</keyword>
<comment type="caution">
    <text evidence="3">The sequence shown here is derived from an EMBL/GenBank/DDBJ whole genome shotgun (WGS) entry which is preliminary data.</text>
</comment>
<name>A0ABS1NNE4_9ACTN</name>
<gene>
    <name evidence="3" type="ORF">JK363_34215</name>
</gene>
<protein>
    <recommendedName>
        <fullName evidence="5">DUF3558 domain-containing protein</fullName>
    </recommendedName>
</protein>
<feature type="signal peptide" evidence="2">
    <location>
        <begin position="1"/>
        <end position="19"/>
    </location>
</feature>
<dbReference type="RefSeq" id="WP_201881291.1">
    <property type="nucleotide sequence ID" value="NZ_JAERRF010000030.1"/>
</dbReference>
<reference evidence="3 4" key="1">
    <citation type="submission" date="2021-01" db="EMBL/GenBank/DDBJ databases">
        <title>WGS of actinomycetes isolated from Thailand.</title>
        <authorList>
            <person name="Thawai C."/>
        </authorList>
    </citation>
    <scope>NUCLEOTIDE SEQUENCE [LARGE SCALE GENOMIC DNA]</scope>
    <source>
        <strain evidence="3 4">CA1R205</strain>
    </source>
</reference>